<dbReference type="InterPro" id="IPR001387">
    <property type="entry name" value="Cro/C1-type_HTH"/>
</dbReference>
<keyword evidence="2" id="KW-0472">Membrane</keyword>
<comment type="caution">
    <text evidence="4">The sequence shown here is derived from an EMBL/GenBank/DDBJ whole genome shotgun (WGS) entry which is preliminary data.</text>
</comment>
<dbReference type="Gene3D" id="1.10.260.40">
    <property type="entry name" value="lambda repressor-like DNA-binding domains"/>
    <property type="match status" value="1"/>
</dbReference>
<dbReference type="PANTHER" id="PTHR34475:SF1">
    <property type="entry name" value="CYTOSKELETON PROTEIN RODZ"/>
    <property type="match status" value="1"/>
</dbReference>
<organism evidence="4 5">
    <name type="scientific">Gracilibacillus boraciitolerans JCM 21714</name>
    <dbReference type="NCBI Taxonomy" id="1298598"/>
    <lineage>
        <taxon>Bacteria</taxon>
        <taxon>Bacillati</taxon>
        <taxon>Bacillota</taxon>
        <taxon>Bacilli</taxon>
        <taxon>Bacillales</taxon>
        <taxon>Bacillaceae</taxon>
        <taxon>Gracilibacillus</taxon>
    </lineage>
</organism>
<dbReference type="InterPro" id="IPR050400">
    <property type="entry name" value="Bact_Cytoskel_RodZ"/>
</dbReference>
<feature type="domain" description="HTH cro/C1-type" evidence="3">
    <location>
        <begin position="6"/>
        <end position="67"/>
    </location>
</feature>
<feature type="compositionally biased region" description="Acidic residues" evidence="1">
    <location>
        <begin position="181"/>
        <end position="190"/>
    </location>
</feature>
<reference evidence="4 5" key="1">
    <citation type="journal article" date="2014" name="Genome Announc.">
        <title>Draft Genome Sequence of the Boron-Tolerant and Moderately Halotolerant Bacterium Gracilibacillus boraciitolerans JCM 21714T.</title>
        <authorList>
            <person name="Ahmed I."/>
            <person name="Oshima K."/>
            <person name="Suda W."/>
            <person name="Kitamura K."/>
            <person name="Iida T."/>
            <person name="Ohmori Y."/>
            <person name="Fujiwara T."/>
            <person name="Hattori M."/>
            <person name="Ohkuma M."/>
        </authorList>
    </citation>
    <scope>NUCLEOTIDE SEQUENCE [LARGE SCALE GENOMIC DNA]</scope>
    <source>
        <strain evidence="4 5">JCM 21714</strain>
    </source>
</reference>
<dbReference type="GO" id="GO:0003677">
    <property type="term" value="F:DNA binding"/>
    <property type="evidence" value="ECO:0007669"/>
    <property type="project" value="InterPro"/>
</dbReference>
<evidence type="ECO:0000313" key="5">
    <source>
        <dbReference type="Proteomes" id="UP000019102"/>
    </source>
</evidence>
<proteinExistence type="predicted"/>
<accession>W4VEF5</accession>
<evidence type="ECO:0000256" key="2">
    <source>
        <dbReference type="SAM" id="Phobius"/>
    </source>
</evidence>
<keyword evidence="5" id="KW-1185">Reference proteome</keyword>
<evidence type="ECO:0000313" key="4">
    <source>
        <dbReference type="EMBL" id="GAE91546.1"/>
    </source>
</evidence>
<feature type="compositionally biased region" description="Low complexity" evidence="1">
    <location>
        <begin position="152"/>
        <end position="162"/>
    </location>
</feature>
<dbReference type="InterPro" id="IPR010982">
    <property type="entry name" value="Lambda_DNA-bd_dom_sf"/>
</dbReference>
<dbReference type="eggNOG" id="COG1426">
    <property type="taxonomic scope" value="Bacteria"/>
</dbReference>
<name>W4VEF5_9BACI</name>
<dbReference type="CDD" id="cd00093">
    <property type="entry name" value="HTH_XRE"/>
    <property type="match status" value="1"/>
</dbReference>
<dbReference type="OrthoDB" id="9797543at2"/>
<keyword evidence="2" id="KW-0812">Transmembrane</keyword>
<dbReference type="EMBL" id="BAVS01000001">
    <property type="protein sequence ID" value="GAE91546.1"/>
    <property type="molecule type" value="Genomic_DNA"/>
</dbReference>
<dbReference type="PANTHER" id="PTHR34475">
    <property type="match status" value="1"/>
</dbReference>
<dbReference type="SMART" id="SM00530">
    <property type="entry name" value="HTH_XRE"/>
    <property type="match status" value="1"/>
</dbReference>
<evidence type="ECO:0000256" key="1">
    <source>
        <dbReference type="SAM" id="MobiDB-lite"/>
    </source>
</evidence>
<sequence length="299" mass="33713">MGIGERLKQERELKNISLDEVQKVTKIQARYLDAIENERFEVMPGSFYVRAFIKEYANALGLDAEELMEEYKNDLPFEKEENIALSRVKSSKKNKAAVNTPVIFSFLPSMIVVLLIVGIIVLVWLFNQNYFGNGSDPSSADNGDDTAGESVQLPPNQESNPNQEEEEKPTENENAVGKDGEEADVEDSEPTTEISLDSYENNQSYYTVTTTEEKLTITLNTVSQNWIQMENQGGNRLYYETLTTDKSPTEIDISEVEELYIRFAMPQDISISINGQELPLSDEIAPTAVQDAWITIVKQ</sequence>
<dbReference type="STRING" id="1298598.JCM21714_497"/>
<keyword evidence="2" id="KW-1133">Transmembrane helix</keyword>
<dbReference type="AlphaFoldDB" id="W4VEF5"/>
<feature type="region of interest" description="Disordered" evidence="1">
    <location>
        <begin position="136"/>
        <end position="199"/>
    </location>
</feature>
<evidence type="ECO:0000259" key="3">
    <source>
        <dbReference type="SMART" id="SM00530"/>
    </source>
</evidence>
<dbReference type="Proteomes" id="UP000019102">
    <property type="component" value="Unassembled WGS sequence"/>
</dbReference>
<gene>
    <name evidence="4" type="ORF">JCM21714_497</name>
</gene>
<protein>
    <submittedName>
        <fullName evidence="4">Transcriptional regulator in cluster with unspecified monosaccharide ABC transport system</fullName>
    </submittedName>
</protein>
<dbReference type="Pfam" id="PF13413">
    <property type="entry name" value="HTH_25"/>
    <property type="match status" value="1"/>
</dbReference>
<feature type="transmembrane region" description="Helical" evidence="2">
    <location>
        <begin position="102"/>
        <end position="126"/>
    </location>
</feature>
<dbReference type="SUPFAM" id="SSF47413">
    <property type="entry name" value="lambda repressor-like DNA-binding domains"/>
    <property type="match status" value="1"/>
</dbReference>